<dbReference type="AlphaFoldDB" id="A0A9W9F590"/>
<keyword evidence="7" id="KW-0119">Carbohydrate metabolism</keyword>
<keyword evidence="6 10" id="KW-0378">Hydrolase</keyword>
<dbReference type="GO" id="GO:0000272">
    <property type="term" value="P:polysaccharide catabolic process"/>
    <property type="evidence" value="ECO:0007669"/>
    <property type="project" value="UniProtKB-KW"/>
</dbReference>
<proteinExistence type="inferred from homology"/>
<keyword evidence="5 10" id="KW-0732">Signal</keyword>
<dbReference type="Pfam" id="PF07335">
    <property type="entry name" value="Glyco_hydro_75"/>
    <property type="match status" value="1"/>
</dbReference>
<keyword evidence="13" id="KW-1185">Reference proteome</keyword>
<evidence type="ECO:0000256" key="2">
    <source>
        <dbReference type="ARBA" id="ARBA00004613"/>
    </source>
</evidence>
<keyword evidence="9 10" id="KW-0624">Polysaccharide degradation</keyword>
<dbReference type="Proteomes" id="UP001149165">
    <property type="component" value="Unassembled WGS sequence"/>
</dbReference>
<evidence type="ECO:0000256" key="11">
    <source>
        <dbReference type="SAM" id="MobiDB-lite"/>
    </source>
</evidence>
<feature type="signal peptide" evidence="10">
    <location>
        <begin position="1"/>
        <end position="20"/>
    </location>
</feature>
<dbReference type="EC" id="3.2.1.132" evidence="10"/>
<organism evidence="12 13">
    <name type="scientific">Penicillium angulare</name>
    <dbReference type="NCBI Taxonomy" id="116970"/>
    <lineage>
        <taxon>Eukaryota</taxon>
        <taxon>Fungi</taxon>
        <taxon>Dikarya</taxon>
        <taxon>Ascomycota</taxon>
        <taxon>Pezizomycotina</taxon>
        <taxon>Eurotiomycetes</taxon>
        <taxon>Eurotiomycetidae</taxon>
        <taxon>Eurotiales</taxon>
        <taxon>Aspergillaceae</taxon>
        <taxon>Penicillium</taxon>
    </lineage>
</organism>
<evidence type="ECO:0000313" key="13">
    <source>
        <dbReference type="Proteomes" id="UP001149165"/>
    </source>
</evidence>
<dbReference type="InterPro" id="IPR009939">
    <property type="entry name" value="Chitosanase_fungal"/>
</dbReference>
<evidence type="ECO:0000256" key="5">
    <source>
        <dbReference type="ARBA" id="ARBA00022729"/>
    </source>
</evidence>
<evidence type="ECO:0000313" key="12">
    <source>
        <dbReference type="EMBL" id="KAJ5093731.1"/>
    </source>
</evidence>
<evidence type="ECO:0000256" key="10">
    <source>
        <dbReference type="RuleBase" id="RU361208"/>
    </source>
</evidence>
<feature type="region of interest" description="Disordered" evidence="11">
    <location>
        <begin position="277"/>
        <end position="312"/>
    </location>
</feature>
<gene>
    <name evidence="12" type="ORF">N7456_009592</name>
</gene>
<comment type="subcellular location">
    <subcellularLocation>
        <location evidence="2 10">Secreted</location>
    </subcellularLocation>
</comment>
<reference evidence="12" key="2">
    <citation type="journal article" date="2023" name="IMA Fungus">
        <title>Comparative genomic study of the Penicillium genus elucidates a diverse pangenome and 15 lateral gene transfer events.</title>
        <authorList>
            <person name="Petersen C."/>
            <person name="Sorensen T."/>
            <person name="Nielsen M.R."/>
            <person name="Sondergaard T.E."/>
            <person name="Sorensen J.L."/>
            <person name="Fitzpatrick D.A."/>
            <person name="Frisvad J.C."/>
            <person name="Nielsen K.L."/>
        </authorList>
    </citation>
    <scope>NUCLEOTIDE SEQUENCE</scope>
    <source>
        <strain evidence="12">IBT 30069</strain>
    </source>
</reference>
<evidence type="ECO:0000256" key="8">
    <source>
        <dbReference type="ARBA" id="ARBA00023295"/>
    </source>
</evidence>
<reference evidence="12" key="1">
    <citation type="submission" date="2022-11" db="EMBL/GenBank/DDBJ databases">
        <authorList>
            <person name="Petersen C."/>
        </authorList>
    </citation>
    <scope>NUCLEOTIDE SEQUENCE</scope>
    <source>
        <strain evidence="12">IBT 30069</strain>
    </source>
</reference>
<keyword evidence="8 10" id="KW-0326">Glycosidase</keyword>
<dbReference type="EMBL" id="JAPQKH010000006">
    <property type="protein sequence ID" value="KAJ5093731.1"/>
    <property type="molecule type" value="Genomic_DNA"/>
</dbReference>
<dbReference type="PANTHER" id="PTHR42061:SF4">
    <property type="entry name" value="ENDO-CHITOSANASE"/>
    <property type="match status" value="1"/>
</dbReference>
<protein>
    <recommendedName>
        <fullName evidence="10">Endo-chitosanase</fullName>
        <ecNumber evidence="10">3.2.1.132</ecNumber>
    </recommendedName>
</protein>
<dbReference type="PANTHER" id="PTHR42061">
    <property type="entry name" value="ENDO-CHITOSANASE"/>
    <property type="match status" value="1"/>
</dbReference>
<comment type="similarity">
    <text evidence="3 10">Belongs to the glycosyl hydrolase 75 family.</text>
</comment>
<comment type="caution">
    <text evidence="12">The sequence shown here is derived from an EMBL/GenBank/DDBJ whole genome shotgun (WGS) entry which is preliminary data.</text>
</comment>
<evidence type="ECO:0000256" key="3">
    <source>
        <dbReference type="ARBA" id="ARBA00007799"/>
    </source>
</evidence>
<name>A0A9W9F590_9EURO</name>
<dbReference type="GO" id="GO:0016977">
    <property type="term" value="F:chitosanase activity"/>
    <property type="evidence" value="ECO:0007669"/>
    <property type="project" value="UniProtKB-EC"/>
</dbReference>
<evidence type="ECO:0000256" key="9">
    <source>
        <dbReference type="ARBA" id="ARBA00023326"/>
    </source>
</evidence>
<feature type="compositionally biased region" description="Basic and acidic residues" evidence="11">
    <location>
        <begin position="296"/>
        <end position="312"/>
    </location>
</feature>
<evidence type="ECO:0000256" key="7">
    <source>
        <dbReference type="ARBA" id="ARBA00023277"/>
    </source>
</evidence>
<sequence length="312" mass="33155">MSLMYYSFAALIMLLGRALAQKVDGAQFNNPSAGPPSSYFAAAPNIPVAALQKAAAGANTAAKDATYPVNRNVGAPQVTIHSDWTKFKEGAAFVWVGDMDVDCDGIDWQCQVIYLQKQNPICAVGTKANRRRQGNQFGQPQTNFGALAAYEVPWIVIPDRFGTTYKSDLPGNNIGAVICNGKMFYGIYGDSCGTDPQVIGEASWLMARSCFPNDNISGFNGHVNVDVTYILFTGPNAVLPGSALNSNFLTDFGTLRSMGDNLMTNLAKSLGLAPGAAVGGHSPSPVRETLNGARSWADDSADHDAHSSSEDE</sequence>
<comment type="function">
    <text evidence="10">Chitosanase catalyzing the endo-type cleavage of chitosan, the deacylated form of chitin. Chitosanase may be crucial in the degradation of the deacetylated portion of chitin in the fungal cell wall.</text>
</comment>
<evidence type="ECO:0000256" key="6">
    <source>
        <dbReference type="ARBA" id="ARBA00022801"/>
    </source>
</evidence>
<dbReference type="GO" id="GO:0005576">
    <property type="term" value="C:extracellular region"/>
    <property type="evidence" value="ECO:0007669"/>
    <property type="project" value="UniProtKB-SubCell"/>
</dbReference>
<evidence type="ECO:0000256" key="4">
    <source>
        <dbReference type="ARBA" id="ARBA00022525"/>
    </source>
</evidence>
<comment type="catalytic activity">
    <reaction evidence="1 10">
        <text>Endohydrolysis of beta-(1-&gt;4)-linkages between D-glucosamine residues in a partly acetylated chitosan.</text>
        <dbReference type="EC" id="3.2.1.132"/>
    </reaction>
</comment>
<dbReference type="OrthoDB" id="4756206at2759"/>
<feature type="chain" id="PRO_5041012516" description="Endo-chitosanase" evidence="10">
    <location>
        <begin position="21"/>
        <end position="312"/>
    </location>
</feature>
<accession>A0A9W9F590</accession>
<evidence type="ECO:0000256" key="1">
    <source>
        <dbReference type="ARBA" id="ARBA00000405"/>
    </source>
</evidence>
<keyword evidence="4" id="KW-0964">Secreted</keyword>